<evidence type="ECO:0000313" key="2">
    <source>
        <dbReference type="Proteomes" id="UP000001025"/>
    </source>
</evidence>
<protein>
    <submittedName>
        <fullName evidence="1">Uncharacterized protein</fullName>
    </submittedName>
</protein>
<evidence type="ECO:0000313" key="1">
    <source>
        <dbReference type="EMBL" id="CAD72133.1"/>
    </source>
</evidence>
<name>Q7UX76_RHOBA</name>
<organism evidence="1 2">
    <name type="scientific">Rhodopirellula baltica (strain DSM 10527 / NCIMB 13988 / SH1)</name>
    <dbReference type="NCBI Taxonomy" id="243090"/>
    <lineage>
        <taxon>Bacteria</taxon>
        <taxon>Pseudomonadati</taxon>
        <taxon>Planctomycetota</taxon>
        <taxon>Planctomycetia</taxon>
        <taxon>Pirellulales</taxon>
        <taxon>Pirellulaceae</taxon>
        <taxon>Rhodopirellula</taxon>
    </lineage>
</organism>
<dbReference type="EnsemblBacteria" id="CAD72133">
    <property type="protein sequence ID" value="CAD72133"/>
    <property type="gene ID" value="RB1513"/>
</dbReference>
<sequence length="98" mass="10523">MPGGKLRQPLFSGAFNRPSPSKGYFCLGTVSICVSGPAIAATRLTSSNLSIQSRDNAPVSRYLLSGHASHVFPGRHVRYPHDTLIAQRRRSAAARCDG</sequence>
<dbReference type="KEGG" id="rba:RB1513"/>
<dbReference type="STRING" id="243090.RB1513"/>
<gene>
    <name evidence="1" type="ordered locus">RB1513</name>
</gene>
<reference evidence="1 2" key="1">
    <citation type="journal article" date="2003" name="Proc. Natl. Acad. Sci. U.S.A.">
        <title>Complete genome sequence of the marine planctomycete Pirellula sp. strain 1.</title>
        <authorList>
            <person name="Gloeckner F.O."/>
            <person name="Kube M."/>
            <person name="Bauer M."/>
            <person name="Teeling H."/>
            <person name="Lombardot T."/>
            <person name="Ludwig W."/>
            <person name="Gade D."/>
            <person name="Beck A."/>
            <person name="Borzym K."/>
            <person name="Heitmann K."/>
            <person name="Rabus R."/>
            <person name="Schlesner H."/>
            <person name="Amann R."/>
            <person name="Reinhardt R."/>
        </authorList>
    </citation>
    <scope>NUCLEOTIDE SEQUENCE [LARGE SCALE GENOMIC DNA]</scope>
    <source>
        <strain evidence="2">DSM 10527 / NCIMB 13988 / SH1</strain>
    </source>
</reference>
<keyword evidence="2" id="KW-1185">Reference proteome</keyword>
<dbReference type="AlphaFoldDB" id="Q7UX76"/>
<dbReference type="InParanoid" id="Q7UX76"/>
<accession>Q7UX76</accession>
<dbReference type="Proteomes" id="UP000001025">
    <property type="component" value="Chromosome"/>
</dbReference>
<dbReference type="EMBL" id="BX294135">
    <property type="protein sequence ID" value="CAD72133.1"/>
    <property type="molecule type" value="Genomic_DNA"/>
</dbReference>
<dbReference type="HOGENOM" id="CLU_2331774_0_0_0"/>
<proteinExistence type="predicted"/>